<sequence length="437" mass="48534">MVRRFSGQRIVSEIDFAPPSSMLLTEEDLSNIPDAFEQLNLRESETKSNKYGALQSGGMKLSRKFGGTLRLKQRLSSVPELLLRGIEQQKVNPTNSKTMDPKVIKNSGVSSGSMRRLMPSVMEKDEIGDRLLPKTAIRYQNFKRKASSPLSQEPIINVRKENSYIVMPVTTEIIAPSAVLGSATSTNPEDFDNRPFLKYRERNSNSDLLLDEIMNLYTNRDVSTEDSPIIKKRIDDFIDTIHESLQNHKASREKDRTHKAVDMSPIIINKSSPGYVDCLKLPNTPELSPTENLEANISTPEYVTSGGSDQSSGGEEFSDLDSLALGFKSPVSVSDESFYSCSEEITKDINSPSTTSETSLMSRHFSIRNAGLTAINPKVLNITDMLGFSDEEVEEVTVTDSPSAEYIDISDNYSTKIVDDTTSSIYSLQSATSNQFE</sequence>
<dbReference type="InParanoid" id="Q6CTW9"/>
<dbReference type="AlphaFoldDB" id="Q6CTW9"/>
<organism evidence="2 3">
    <name type="scientific">Kluyveromyces lactis (strain ATCC 8585 / CBS 2359 / DSM 70799 / NBRC 1267 / NRRL Y-1140 / WM37)</name>
    <name type="common">Yeast</name>
    <name type="synonym">Candida sphaerica</name>
    <dbReference type="NCBI Taxonomy" id="284590"/>
    <lineage>
        <taxon>Eukaryota</taxon>
        <taxon>Fungi</taxon>
        <taxon>Dikarya</taxon>
        <taxon>Ascomycota</taxon>
        <taxon>Saccharomycotina</taxon>
        <taxon>Saccharomycetes</taxon>
        <taxon>Saccharomycetales</taxon>
        <taxon>Saccharomycetaceae</taxon>
        <taxon>Kluyveromyces</taxon>
    </lineage>
</organism>
<dbReference type="HOGENOM" id="CLU_052222_0_0_1"/>
<evidence type="ECO:0000313" key="3">
    <source>
        <dbReference type="Proteomes" id="UP000000598"/>
    </source>
</evidence>
<dbReference type="PaxDb" id="284590-Q6CTW9"/>
<proteinExistence type="predicted"/>
<evidence type="ECO:0000256" key="1">
    <source>
        <dbReference type="SAM" id="MobiDB-lite"/>
    </source>
</evidence>
<reference evidence="2 3" key="1">
    <citation type="journal article" date="2004" name="Nature">
        <title>Genome evolution in yeasts.</title>
        <authorList>
            <consortium name="Genolevures"/>
            <person name="Dujon B."/>
            <person name="Sherman D."/>
            <person name="Fischer G."/>
            <person name="Durrens P."/>
            <person name="Casaregola S."/>
            <person name="Lafontaine I."/>
            <person name="de Montigny J."/>
            <person name="Marck C."/>
            <person name="Neuveglise C."/>
            <person name="Talla E."/>
            <person name="Goffard N."/>
            <person name="Frangeul L."/>
            <person name="Aigle M."/>
            <person name="Anthouard V."/>
            <person name="Babour A."/>
            <person name="Barbe V."/>
            <person name="Barnay S."/>
            <person name="Blanchin S."/>
            <person name="Beckerich J.M."/>
            <person name="Beyne E."/>
            <person name="Bleykasten C."/>
            <person name="Boisrame A."/>
            <person name="Boyer J."/>
            <person name="Cattolico L."/>
            <person name="Confanioleri F."/>
            <person name="de Daruvar A."/>
            <person name="Despons L."/>
            <person name="Fabre E."/>
            <person name="Fairhead C."/>
            <person name="Ferry-Dumazet H."/>
            <person name="Groppi A."/>
            <person name="Hantraye F."/>
            <person name="Hennequin C."/>
            <person name="Jauniaux N."/>
            <person name="Joyet P."/>
            <person name="Kachouri R."/>
            <person name="Kerrest A."/>
            <person name="Koszul R."/>
            <person name="Lemaire M."/>
            <person name="Lesur I."/>
            <person name="Ma L."/>
            <person name="Muller H."/>
            <person name="Nicaud J.M."/>
            <person name="Nikolski M."/>
            <person name="Oztas S."/>
            <person name="Ozier-Kalogeropoulos O."/>
            <person name="Pellenz S."/>
            <person name="Potier S."/>
            <person name="Richard G.F."/>
            <person name="Straub M.L."/>
            <person name="Suleau A."/>
            <person name="Swennene D."/>
            <person name="Tekaia F."/>
            <person name="Wesolowski-Louvel M."/>
            <person name="Westhof E."/>
            <person name="Wirth B."/>
            <person name="Zeniou-Meyer M."/>
            <person name="Zivanovic I."/>
            <person name="Bolotin-Fukuhara M."/>
            <person name="Thierry A."/>
            <person name="Bouchier C."/>
            <person name="Caudron B."/>
            <person name="Scarpelli C."/>
            <person name="Gaillardin C."/>
            <person name="Weissenbach J."/>
            <person name="Wincker P."/>
            <person name="Souciet J.L."/>
        </authorList>
    </citation>
    <scope>NUCLEOTIDE SEQUENCE [LARGE SCALE GENOMIC DNA]</scope>
    <source>
        <strain evidence="3">ATCC 8585 / CBS 2359 / DSM 70799 / NBRC 1267 / NRRL Y-1140 / WM37</strain>
    </source>
</reference>
<name>Q6CTW9_KLULA</name>
<dbReference type="EMBL" id="CR382123">
    <property type="protein sequence ID" value="CAH01471.1"/>
    <property type="molecule type" value="Genomic_DNA"/>
</dbReference>
<gene>
    <name evidence="2" type="ORF">KLLA0_C09482g</name>
</gene>
<dbReference type="KEGG" id="kla:KLLA0_C09482g"/>
<dbReference type="OMA" id="ICASKQI"/>
<dbReference type="Proteomes" id="UP000000598">
    <property type="component" value="Chromosome C"/>
</dbReference>
<accession>Q6CTW9</accession>
<dbReference type="STRING" id="284590.Q6CTW9"/>
<evidence type="ECO:0000313" key="2">
    <source>
        <dbReference type="EMBL" id="CAH01471.1"/>
    </source>
</evidence>
<keyword evidence="3" id="KW-1185">Reference proteome</keyword>
<dbReference type="eggNOG" id="ENOG502S2PC">
    <property type="taxonomic scope" value="Eukaryota"/>
</dbReference>
<feature type="region of interest" description="Disordered" evidence="1">
    <location>
        <begin position="92"/>
        <end position="112"/>
    </location>
</feature>
<dbReference type="FunCoup" id="Q6CTW9">
    <property type="interactions" value="50"/>
</dbReference>
<protein>
    <submittedName>
        <fullName evidence="2">KLLA0C09482p</fullName>
    </submittedName>
</protein>